<evidence type="ECO:0000313" key="1">
    <source>
        <dbReference type="EMBL" id="OIP86575.1"/>
    </source>
</evidence>
<comment type="caution">
    <text evidence="1">The sequence shown here is derived from an EMBL/GenBank/DDBJ whole genome shotgun (WGS) entry which is preliminary data.</text>
</comment>
<gene>
    <name evidence="1" type="ORF">AUK05_03305</name>
</gene>
<dbReference type="PANTHER" id="PTHR38471">
    <property type="entry name" value="FOUR HELIX BUNDLE PROTEIN"/>
    <property type="match status" value="1"/>
</dbReference>
<dbReference type="AlphaFoldDB" id="A0A1J5I0G5"/>
<dbReference type="InterPro" id="IPR036583">
    <property type="entry name" value="23S_rRNA_IVS_sf"/>
</dbReference>
<dbReference type="PANTHER" id="PTHR38471:SF2">
    <property type="entry name" value="FOUR HELIX BUNDLE PROTEIN"/>
    <property type="match status" value="1"/>
</dbReference>
<evidence type="ECO:0008006" key="3">
    <source>
        <dbReference type="Google" id="ProtNLM"/>
    </source>
</evidence>
<dbReference type="InterPro" id="IPR012657">
    <property type="entry name" value="23S_rRNA-intervening_sequence"/>
</dbReference>
<dbReference type="Proteomes" id="UP000182344">
    <property type="component" value="Unassembled WGS sequence"/>
</dbReference>
<evidence type="ECO:0000313" key="2">
    <source>
        <dbReference type="Proteomes" id="UP000182344"/>
    </source>
</evidence>
<dbReference type="SUPFAM" id="SSF158446">
    <property type="entry name" value="IVS-encoded protein-like"/>
    <property type="match status" value="1"/>
</dbReference>
<reference evidence="1 2" key="1">
    <citation type="journal article" date="2016" name="Environ. Microbiol.">
        <title>Genomic resolution of a cold subsurface aquifer community provides metabolic insights for novel microbes adapted to high CO concentrations.</title>
        <authorList>
            <person name="Probst A.J."/>
            <person name="Castelle C.J."/>
            <person name="Singh A."/>
            <person name="Brown C.T."/>
            <person name="Anantharaman K."/>
            <person name="Sharon I."/>
            <person name="Hug L.A."/>
            <person name="Burstein D."/>
            <person name="Emerson J.B."/>
            <person name="Thomas B.C."/>
            <person name="Banfield J.F."/>
        </authorList>
    </citation>
    <scope>NUCLEOTIDE SEQUENCE [LARGE SCALE GENOMIC DNA]</scope>
    <source>
        <strain evidence="1">CG2_30_35_20</strain>
    </source>
</reference>
<protein>
    <recommendedName>
        <fullName evidence="3">Four helix bundle protein</fullName>
    </recommendedName>
</protein>
<name>A0A1J5I0G5_9BACT</name>
<dbReference type="NCBIfam" id="TIGR02436">
    <property type="entry name" value="four helix bundle protein"/>
    <property type="match status" value="1"/>
</dbReference>
<dbReference type="PIRSF" id="PIRSF035652">
    <property type="entry name" value="CHP02436"/>
    <property type="match status" value="1"/>
</dbReference>
<sequence length="127" mass="14694">MINNSNQNTNNKFDLEARTLEFAKKVVRLCFKLENNVVNHKLIDQLVRSSGSIGTNYREANDSLGKKDFLNRLRISRKETKETIFWLELVLEANPNIKNEIDYLIDESTQIRNILSAIITKVNIKNA</sequence>
<accession>A0A1J5I0G5</accession>
<dbReference type="EMBL" id="MNZO01000048">
    <property type="protein sequence ID" value="OIP86575.1"/>
    <property type="molecule type" value="Genomic_DNA"/>
</dbReference>
<proteinExistence type="predicted"/>
<dbReference type="Pfam" id="PF05635">
    <property type="entry name" value="23S_rRNA_IVP"/>
    <property type="match status" value="1"/>
</dbReference>
<dbReference type="STRING" id="1805376.AUK05_03305"/>
<dbReference type="Gene3D" id="1.20.1440.60">
    <property type="entry name" value="23S rRNA-intervening sequence"/>
    <property type="match status" value="1"/>
</dbReference>
<organism evidence="1 2">
    <name type="scientific">Candidatus Shapirobacteria bacterium CG2_30_35_20</name>
    <dbReference type="NCBI Taxonomy" id="1805376"/>
    <lineage>
        <taxon>Bacteria</taxon>
        <taxon>Candidatus Shapironibacteriota</taxon>
    </lineage>
</organism>